<feature type="compositionally biased region" description="Polar residues" evidence="6">
    <location>
        <begin position="289"/>
        <end position="299"/>
    </location>
</feature>
<keyword evidence="4" id="KW-0472">Membrane</keyword>
<feature type="compositionally biased region" description="Basic and acidic residues" evidence="6">
    <location>
        <begin position="970"/>
        <end position="981"/>
    </location>
</feature>
<name>A0AAN7Y4G6_9EURO</name>
<dbReference type="Pfam" id="PF12755">
    <property type="entry name" value="Vac14_Fab1_bd"/>
    <property type="match status" value="1"/>
</dbReference>
<evidence type="ECO:0000313" key="9">
    <source>
        <dbReference type="Proteomes" id="UP001309876"/>
    </source>
</evidence>
<dbReference type="GO" id="GO:0070772">
    <property type="term" value="C:PAS complex"/>
    <property type="evidence" value="ECO:0007669"/>
    <property type="project" value="InterPro"/>
</dbReference>
<feature type="repeat" description="HEAT" evidence="5">
    <location>
        <begin position="87"/>
        <end position="125"/>
    </location>
</feature>
<feature type="compositionally biased region" description="Polar residues" evidence="6">
    <location>
        <begin position="872"/>
        <end position="893"/>
    </location>
</feature>
<dbReference type="GO" id="GO:0006661">
    <property type="term" value="P:phosphatidylinositol biosynthetic process"/>
    <property type="evidence" value="ECO:0007669"/>
    <property type="project" value="InterPro"/>
</dbReference>
<feature type="compositionally biased region" description="Polar residues" evidence="6">
    <location>
        <begin position="456"/>
        <end position="474"/>
    </location>
</feature>
<feature type="domain" description="Vacuolar protein 14 C-terminal Fig4-binding" evidence="7">
    <location>
        <begin position="594"/>
        <end position="772"/>
    </location>
</feature>
<dbReference type="PANTHER" id="PTHR16023:SF0">
    <property type="entry name" value="PROTEIN VAC14 HOMOLOG"/>
    <property type="match status" value="1"/>
</dbReference>
<accession>A0AAN7Y4G6</accession>
<feature type="compositionally biased region" description="Basic and acidic residues" evidence="6">
    <location>
        <begin position="838"/>
        <end position="853"/>
    </location>
</feature>
<keyword evidence="3" id="KW-0677">Repeat</keyword>
<dbReference type="Gene3D" id="1.25.10.10">
    <property type="entry name" value="Leucine-rich Repeat Variant"/>
    <property type="match status" value="2"/>
</dbReference>
<feature type="region of interest" description="Disordered" evidence="6">
    <location>
        <begin position="838"/>
        <end position="1000"/>
    </location>
</feature>
<feature type="compositionally biased region" description="Polar residues" evidence="6">
    <location>
        <begin position="786"/>
        <end position="806"/>
    </location>
</feature>
<evidence type="ECO:0000256" key="3">
    <source>
        <dbReference type="ARBA" id="ARBA00022737"/>
    </source>
</evidence>
<evidence type="ECO:0000259" key="7">
    <source>
        <dbReference type="Pfam" id="PF11916"/>
    </source>
</evidence>
<reference evidence="8 9" key="1">
    <citation type="submission" date="2023-08" db="EMBL/GenBank/DDBJ databases">
        <title>Black Yeasts Isolated from many extreme environments.</title>
        <authorList>
            <person name="Coleine C."/>
            <person name="Stajich J.E."/>
            <person name="Selbmann L."/>
        </authorList>
    </citation>
    <scope>NUCLEOTIDE SEQUENCE [LARGE SCALE GENOMIC DNA]</scope>
    <source>
        <strain evidence="8 9">CCFEE 5910</strain>
    </source>
</reference>
<dbReference type="InterPro" id="IPR026825">
    <property type="entry name" value="Vac14"/>
</dbReference>
<sequence>MDANVQRLLTDKLYDKRKQGALELEKLIRESLATKDHERIRKIVDQLCHEYAYAVHQPYARNGGLIGLAAASIALGSDEVARYLNEIVPPVLACFTDQDARVRYYACEAMYNISKVAKGEVLGQLSADSELSVKNGAELLDRLIKDIVSESAAHYVSILNYDEQRQEKVDNDRSSQQSSDDITPAFSLARFVPLLEERIHVLNPFTRQFLVAWLSLLDTIPDLELVHYLPSFLGGLFKFLGDQNRDVNIATQGLLERLLAEIVKIAKIKRDVAESRRSRQFARVRRDSASQTQATSSDGSAVDDNAVESISDSDGESNGDWIPGQDVEIDHAAILDILLKFVDPSSNDESSSLLRIEGLPKQKEEEIGIVALRWIETFFEVASDDILTFIPRLLGQVLPALASQSEAFSTQAGSVNRALIDYVMAYEDQNKHIETPPENTKEVATTGTTGHGHQKSIASITDQDIAQIAPSENTEQPKSEERSPEAEETQSIEFKHELDYAEAVRVLQLQLLHEREETRVAAINWLRLLHKKAPEKVLALHDGTFPVLLKTLSDAAEAVVIQDLQLLSQLSKHSEDNYFSSFMIALLQLFSTDRKLLEIRGNLIIRQLCINLKPERIYRTFADCIEKDEDIEFSSIMVQNLNNNLITAPELAELRKRLRNIDNKDGQAFFVALFKAWSHNAVATFSLCLLAQAYEQAYNLLQIFADLEMTVNMLIQIDKLVQLLESPVFTFLRIQLLEPEKYPYLYKCLYGLLMLLPQSSAFAALKNRLNSVNAIALLHVPPTQPTSARTSVAAGSSIPGSSTSTVGRLAGRREPGPGNINTTGEVRWPELLDKFRGTQEKARKRNERLLRGGDDDDDEFESMPKIERRTRAPTQSADTDGQQGRMSGNSGRQSVDIGRPGSRLSMERGMVGTGAGFGLRQAPNNSSQRPVGTRIERRPDTVPAAGNNDIYRPAHKSRHSLIGKFGIRSTSKDKDKKEERPGGQGGAGTGFGGSALKKGP</sequence>
<feature type="compositionally biased region" description="Gly residues" evidence="6">
    <location>
        <begin position="982"/>
        <end position="993"/>
    </location>
</feature>
<comment type="caution">
    <text evidence="8">The sequence shown here is derived from an EMBL/GenBank/DDBJ whole genome shotgun (WGS) entry which is preliminary data.</text>
</comment>
<dbReference type="Pfam" id="PF11916">
    <property type="entry name" value="Vac14_Fig4_bd"/>
    <property type="match status" value="1"/>
</dbReference>
<keyword evidence="9" id="KW-1185">Reference proteome</keyword>
<comment type="similarity">
    <text evidence="2">Belongs to the VAC14 family.</text>
</comment>
<dbReference type="InterPro" id="IPR021133">
    <property type="entry name" value="HEAT_type_2"/>
</dbReference>
<dbReference type="PROSITE" id="PS50077">
    <property type="entry name" value="HEAT_REPEAT"/>
    <property type="match status" value="1"/>
</dbReference>
<dbReference type="InterPro" id="IPR016024">
    <property type="entry name" value="ARM-type_fold"/>
</dbReference>
<dbReference type="GO" id="GO:0000329">
    <property type="term" value="C:fungal-type vacuole membrane"/>
    <property type="evidence" value="ECO:0007669"/>
    <property type="project" value="TreeGrafter"/>
</dbReference>
<feature type="region of interest" description="Disordered" evidence="6">
    <location>
        <begin position="434"/>
        <end position="490"/>
    </location>
</feature>
<dbReference type="InterPro" id="IPR011989">
    <property type="entry name" value="ARM-like"/>
</dbReference>
<evidence type="ECO:0000256" key="1">
    <source>
        <dbReference type="ARBA" id="ARBA00004308"/>
    </source>
</evidence>
<evidence type="ECO:0000256" key="5">
    <source>
        <dbReference type="PROSITE-ProRule" id="PRU00103"/>
    </source>
</evidence>
<dbReference type="PANTHER" id="PTHR16023">
    <property type="entry name" value="TAX1 BINDING PROTEIN-RELATED"/>
    <property type="match status" value="1"/>
</dbReference>
<evidence type="ECO:0000256" key="2">
    <source>
        <dbReference type="ARBA" id="ARBA00010225"/>
    </source>
</evidence>
<dbReference type="AlphaFoldDB" id="A0AAN7Y4G6"/>
<protein>
    <recommendedName>
        <fullName evidence="7">Vacuolar protein 14 C-terminal Fig4-binding domain-containing protein</fullName>
    </recommendedName>
</protein>
<gene>
    <name evidence="8" type="ORF">LTR05_007182</name>
</gene>
<proteinExistence type="inferred from homology"/>
<organism evidence="8 9">
    <name type="scientific">Lithohypha guttulata</name>
    <dbReference type="NCBI Taxonomy" id="1690604"/>
    <lineage>
        <taxon>Eukaryota</taxon>
        <taxon>Fungi</taxon>
        <taxon>Dikarya</taxon>
        <taxon>Ascomycota</taxon>
        <taxon>Pezizomycotina</taxon>
        <taxon>Eurotiomycetes</taxon>
        <taxon>Chaetothyriomycetidae</taxon>
        <taxon>Chaetothyriales</taxon>
        <taxon>Trichomeriaceae</taxon>
        <taxon>Lithohypha</taxon>
    </lineage>
</organism>
<dbReference type="InterPro" id="IPR021841">
    <property type="entry name" value="VAC14_Fig4p-bd"/>
</dbReference>
<evidence type="ECO:0000313" key="8">
    <source>
        <dbReference type="EMBL" id="KAK5082040.1"/>
    </source>
</evidence>
<feature type="region of interest" description="Disordered" evidence="6">
    <location>
        <begin position="283"/>
        <end position="322"/>
    </location>
</feature>
<dbReference type="EMBL" id="JAVRRJ010000008">
    <property type="protein sequence ID" value="KAK5082040.1"/>
    <property type="molecule type" value="Genomic_DNA"/>
</dbReference>
<dbReference type="GO" id="GO:0010008">
    <property type="term" value="C:endosome membrane"/>
    <property type="evidence" value="ECO:0007669"/>
    <property type="project" value="TreeGrafter"/>
</dbReference>
<feature type="region of interest" description="Disordered" evidence="6">
    <location>
        <begin position="786"/>
        <end position="825"/>
    </location>
</feature>
<evidence type="ECO:0000256" key="6">
    <source>
        <dbReference type="SAM" id="MobiDB-lite"/>
    </source>
</evidence>
<evidence type="ECO:0000256" key="4">
    <source>
        <dbReference type="ARBA" id="ARBA00023136"/>
    </source>
</evidence>
<dbReference type="SUPFAM" id="SSF48371">
    <property type="entry name" value="ARM repeat"/>
    <property type="match status" value="1"/>
</dbReference>
<comment type="subcellular location">
    <subcellularLocation>
        <location evidence="1">Endomembrane system</location>
    </subcellularLocation>
</comment>
<feature type="compositionally biased region" description="Basic and acidic residues" evidence="6">
    <location>
        <begin position="475"/>
        <end position="485"/>
    </location>
</feature>
<dbReference type="Proteomes" id="UP001309876">
    <property type="component" value="Unassembled WGS sequence"/>
</dbReference>